<reference evidence="1 2" key="1">
    <citation type="submission" date="2024-02" db="EMBL/GenBank/DDBJ databases">
        <authorList>
            <person name="Chen Y."/>
            <person name="Shah S."/>
            <person name="Dougan E. K."/>
            <person name="Thang M."/>
            <person name="Chan C."/>
        </authorList>
    </citation>
    <scope>NUCLEOTIDE SEQUENCE [LARGE SCALE GENOMIC DNA]</scope>
</reference>
<gene>
    <name evidence="1" type="ORF">SCF082_LOCUS34178</name>
</gene>
<accession>A0ABP0NVX6</accession>
<sequence>MPGFHSTEPAMCDHFDCHDAWKAATLKGFKQGQLKSGLCGQAISTVILMNEPDFYDNDALCTDRGAWCRVKAVLSAMDGLLQAEEEAQVLPSHSVEIGIWLPQAAGDISGCEEPEN</sequence>
<proteinExistence type="predicted"/>
<comment type="caution">
    <text evidence="1">The sequence shown here is derived from an EMBL/GenBank/DDBJ whole genome shotgun (WGS) entry which is preliminary data.</text>
</comment>
<evidence type="ECO:0000313" key="1">
    <source>
        <dbReference type="EMBL" id="CAK9067553.1"/>
    </source>
</evidence>
<evidence type="ECO:0000313" key="2">
    <source>
        <dbReference type="Proteomes" id="UP001642464"/>
    </source>
</evidence>
<dbReference type="EMBL" id="CAXAMM010031112">
    <property type="protein sequence ID" value="CAK9067553.1"/>
    <property type="molecule type" value="Genomic_DNA"/>
</dbReference>
<dbReference type="Proteomes" id="UP001642464">
    <property type="component" value="Unassembled WGS sequence"/>
</dbReference>
<protein>
    <submittedName>
        <fullName evidence="1">Uncharacterized protein</fullName>
    </submittedName>
</protein>
<name>A0ABP0NVX6_9DINO</name>
<organism evidence="1 2">
    <name type="scientific">Durusdinium trenchii</name>
    <dbReference type="NCBI Taxonomy" id="1381693"/>
    <lineage>
        <taxon>Eukaryota</taxon>
        <taxon>Sar</taxon>
        <taxon>Alveolata</taxon>
        <taxon>Dinophyceae</taxon>
        <taxon>Suessiales</taxon>
        <taxon>Symbiodiniaceae</taxon>
        <taxon>Durusdinium</taxon>
    </lineage>
</organism>
<keyword evidence="2" id="KW-1185">Reference proteome</keyword>